<dbReference type="GO" id="GO:0000978">
    <property type="term" value="F:RNA polymerase II cis-regulatory region sequence-specific DNA binding"/>
    <property type="evidence" value="ECO:0007669"/>
    <property type="project" value="InterPro"/>
</dbReference>
<feature type="region of interest" description="Disordered" evidence="7">
    <location>
        <begin position="188"/>
        <end position="227"/>
    </location>
</feature>
<sequence length="688" mass="77205">MIVYHPENPSGSSRSRDPTVNPGEVLPSTRSQDLGTESSEAGQAELDPVAANSVQAILISQTTLHNNNTNPQNSASESFVHLFDLPDPTDDDRRQPETVSLAGDGYGILAQSFTTQPANSDGGVLEGTDPTTKLKPSNSNDKIAMVEDSSRKLAPPLMHGTSCYLETSREPENDQRIQSDWGDIPYEALPMDRDPYSLSSQHSSLETGQPRTRHGSFSSSMHDDPDVHMSEISYVSDEARQSPASQSQQSPRNTAKIPIWYMQTKLLLSYFSIMSGDAQLVSETLQNSGFYIIAHKYALDYTLTQQAEIDGMSWPEWVEHEAWRRALGASFILSTLTMVLYDVYPGLGVASDFQMQPIANEDEWSSSSPEEWRKHWSGNAEERKRLGNRTLRDILADIMMPQPRPSDTYSVSSFSAYVLMHAVVVHIWQRSQISEAVCEPWRSFDNARNGDSLTAALWNRTLSSLARCRSFLLKDRTKQSRTEAQLTELWLPFDYNAILCIAYARLYRPLSASLYLSFTDSVQSDLFACAMPYVMENLERNPNLSKVIAECLDGLKLPSDVERLLVGKKPSFKLGVEHTIAGFECALLVTKWTHHVEVDLVRNTPIDPKELKLFNDVKGLLVEAGYDLTESISVAAGVARTWSWYLKDTWFWGIMPRMGDMLEQLAKAFEQVRKTNRRQSIIEAECGQ</sequence>
<dbReference type="Proteomes" id="UP000544095">
    <property type="component" value="Unassembled WGS sequence"/>
</dbReference>
<comment type="caution">
    <text evidence="8">The sequence shown here is derived from an EMBL/GenBank/DDBJ whole genome shotgun (WGS) entry which is preliminary data.</text>
</comment>
<dbReference type="EMBL" id="JAAOAR010000346">
    <property type="protein sequence ID" value="KAF5586540.1"/>
    <property type="molecule type" value="Genomic_DNA"/>
</dbReference>
<keyword evidence="9" id="KW-1185">Reference proteome</keyword>
<evidence type="ECO:0000313" key="9">
    <source>
        <dbReference type="Proteomes" id="UP000544095"/>
    </source>
</evidence>
<comment type="subcellular location">
    <subcellularLocation>
        <location evidence="1">Nucleus</location>
    </subcellularLocation>
</comment>
<keyword evidence="2" id="KW-0479">Metal-binding</keyword>
<evidence type="ECO:0000256" key="1">
    <source>
        <dbReference type="ARBA" id="ARBA00004123"/>
    </source>
</evidence>
<keyword evidence="4" id="KW-0863">Zinc-finger</keyword>
<organism evidence="8 9">
    <name type="scientific">Fusarium pseudoanthophilum</name>
    <dbReference type="NCBI Taxonomy" id="48495"/>
    <lineage>
        <taxon>Eukaryota</taxon>
        <taxon>Fungi</taxon>
        <taxon>Dikarya</taxon>
        <taxon>Ascomycota</taxon>
        <taxon>Pezizomycotina</taxon>
        <taxon>Sordariomycetes</taxon>
        <taxon>Hypocreomycetidae</taxon>
        <taxon>Hypocreales</taxon>
        <taxon>Nectriaceae</taxon>
        <taxon>Fusarium</taxon>
        <taxon>Fusarium fujikuroi species complex</taxon>
    </lineage>
</organism>
<evidence type="ECO:0000256" key="2">
    <source>
        <dbReference type="ARBA" id="ARBA00022723"/>
    </source>
</evidence>
<dbReference type="GO" id="GO:0000981">
    <property type="term" value="F:DNA-binding transcription factor activity, RNA polymerase II-specific"/>
    <property type="evidence" value="ECO:0007669"/>
    <property type="project" value="InterPro"/>
</dbReference>
<dbReference type="PANTHER" id="PTHR40626:SF31">
    <property type="entry name" value="TRANSCRIPTIONAL ACTIVATOR_REPRESSOR MOT3"/>
    <property type="match status" value="1"/>
</dbReference>
<feature type="compositionally biased region" description="Polar residues" evidence="7">
    <location>
        <begin position="28"/>
        <end position="41"/>
    </location>
</feature>
<feature type="compositionally biased region" description="Polar residues" evidence="7">
    <location>
        <begin position="197"/>
        <end position="220"/>
    </location>
</feature>
<gene>
    <name evidence="8" type="ORF">FPANT_7203</name>
</gene>
<evidence type="ECO:0000256" key="6">
    <source>
        <dbReference type="ARBA" id="ARBA00023242"/>
    </source>
</evidence>
<dbReference type="InterPro" id="IPR051059">
    <property type="entry name" value="VerF-like"/>
</dbReference>
<dbReference type="GO" id="GO:0005634">
    <property type="term" value="C:nucleus"/>
    <property type="evidence" value="ECO:0007669"/>
    <property type="project" value="UniProtKB-SubCell"/>
</dbReference>
<keyword evidence="6" id="KW-0539">Nucleus</keyword>
<reference evidence="8 9" key="1">
    <citation type="submission" date="2020-05" db="EMBL/GenBank/DDBJ databases">
        <title>Identification and distribution of gene clusters putatively required for synthesis of sphingolipid metabolism inhibitors in phylogenetically diverse species of the filamentous fungus Fusarium.</title>
        <authorList>
            <person name="Kim H.-S."/>
            <person name="Busman M."/>
            <person name="Brown D.W."/>
            <person name="Divon H."/>
            <person name="Uhlig S."/>
            <person name="Proctor R.H."/>
        </authorList>
    </citation>
    <scope>NUCLEOTIDE SEQUENCE [LARGE SCALE GENOMIC DNA]</scope>
    <source>
        <strain evidence="8 9">NRRL 25211</strain>
    </source>
</reference>
<dbReference type="GO" id="GO:0000785">
    <property type="term" value="C:chromatin"/>
    <property type="evidence" value="ECO:0007669"/>
    <property type="project" value="TreeGrafter"/>
</dbReference>
<feature type="compositionally biased region" description="Polar residues" evidence="7">
    <location>
        <begin position="129"/>
        <end position="139"/>
    </location>
</feature>
<evidence type="ECO:0000256" key="7">
    <source>
        <dbReference type="SAM" id="MobiDB-lite"/>
    </source>
</evidence>
<name>A0A8H5P4Y6_9HYPO</name>
<keyword evidence="3" id="KW-0677">Repeat</keyword>
<feature type="region of interest" description="Disordered" evidence="7">
    <location>
        <begin position="1"/>
        <end position="46"/>
    </location>
</feature>
<evidence type="ECO:0000256" key="4">
    <source>
        <dbReference type="ARBA" id="ARBA00022771"/>
    </source>
</evidence>
<dbReference type="AlphaFoldDB" id="A0A8H5P4Y6"/>
<keyword evidence="5" id="KW-0862">Zinc</keyword>
<evidence type="ECO:0000256" key="3">
    <source>
        <dbReference type="ARBA" id="ARBA00022737"/>
    </source>
</evidence>
<protein>
    <submittedName>
        <fullName evidence="8">Zinc finger protein</fullName>
    </submittedName>
</protein>
<dbReference type="PANTHER" id="PTHR40626">
    <property type="entry name" value="MIP31509P"/>
    <property type="match status" value="1"/>
</dbReference>
<dbReference type="GO" id="GO:0008270">
    <property type="term" value="F:zinc ion binding"/>
    <property type="evidence" value="ECO:0007669"/>
    <property type="project" value="UniProtKB-KW"/>
</dbReference>
<feature type="region of interest" description="Disordered" evidence="7">
    <location>
        <begin position="114"/>
        <end position="139"/>
    </location>
</feature>
<proteinExistence type="predicted"/>
<evidence type="ECO:0000313" key="8">
    <source>
        <dbReference type="EMBL" id="KAF5586540.1"/>
    </source>
</evidence>
<evidence type="ECO:0000256" key="5">
    <source>
        <dbReference type="ARBA" id="ARBA00022833"/>
    </source>
</evidence>
<accession>A0A8H5P4Y6</accession>